<evidence type="ECO:0000313" key="1">
    <source>
        <dbReference type="EMBL" id="DAE10908.1"/>
    </source>
</evidence>
<sequence>MTTIKRRFSLLGYKMRWLIISPKSRLLIICAAFGGAVLDSVVHHAIPAKRTSA</sequence>
<name>A0A8S5PX78_9CAUD</name>
<accession>A0A8S5PX78</accession>
<proteinExistence type="predicted"/>
<organism evidence="1">
    <name type="scientific">Siphoviridae sp. ctg0K17</name>
    <dbReference type="NCBI Taxonomy" id="2825600"/>
    <lineage>
        <taxon>Viruses</taxon>
        <taxon>Duplodnaviria</taxon>
        <taxon>Heunggongvirae</taxon>
        <taxon>Uroviricota</taxon>
        <taxon>Caudoviricetes</taxon>
    </lineage>
</organism>
<reference evidence="1" key="1">
    <citation type="journal article" date="2021" name="Proc. Natl. Acad. Sci. U.S.A.">
        <title>A Catalog of Tens of Thousands of Viruses from Human Metagenomes Reveals Hidden Associations with Chronic Diseases.</title>
        <authorList>
            <person name="Tisza M.J."/>
            <person name="Buck C.B."/>
        </authorList>
    </citation>
    <scope>NUCLEOTIDE SEQUENCE</scope>
    <source>
        <strain evidence="1">Ctg0K17</strain>
    </source>
</reference>
<dbReference type="EMBL" id="BK015522">
    <property type="protein sequence ID" value="DAE10908.1"/>
    <property type="molecule type" value="Genomic_DNA"/>
</dbReference>
<protein>
    <submittedName>
        <fullName evidence="1">Uncharacterized protein</fullName>
    </submittedName>
</protein>